<dbReference type="GO" id="GO:0010181">
    <property type="term" value="F:FMN binding"/>
    <property type="evidence" value="ECO:0007669"/>
    <property type="project" value="TreeGrafter"/>
</dbReference>
<organism evidence="2 3">
    <name type="scientific">Reyranella soli</name>
    <dbReference type="NCBI Taxonomy" id="1230389"/>
    <lineage>
        <taxon>Bacteria</taxon>
        <taxon>Pseudomonadati</taxon>
        <taxon>Pseudomonadota</taxon>
        <taxon>Alphaproteobacteria</taxon>
        <taxon>Hyphomicrobiales</taxon>
        <taxon>Reyranellaceae</taxon>
        <taxon>Reyranella</taxon>
    </lineage>
</organism>
<dbReference type="SUPFAM" id="SSF52218">
    <property type="entry name" value="Flavoproteins"/>
    <property type="match status" value="1"/>
</dbReference>
<evidence type="ECO:0000259" key="1">
    <source>
        <dbReference type="Pfam" id="PF03358"/>
    </source>
</evidence>
<dbReference type="GO" id="GO:0005829">
    <property type="term" value="C:cytosol"/>
    <property type="evidence" value="ECO:0007669"/>
    <property type="project" value="TreeGrafter"/>
</dbReference>
<evidence type="ECO:0000313" key="2">
    <source>
        <dbReference type="EMBL" id="GEP59255.1"/>
    </source>
</evidence>
<dbReference type="PANTHER" id="PTHR30543">
    <property type="entry name" value="CHROMATE REDUCTASE"/>
    <property type="match status" value="1"/>
</dbReference>
<dbReference type="OrthoDB" id="9812295at2"/>
<proteinExistence type="predicted"/>
<dbReference type="InterPro" id="IPR005025">
    <property type="entry name" value="FMN_Rdtase-like_dom"/>
</dbReference>
<sequence>MSEPIKLVAFCGSLRKASFNRLALNAFVERLPAGVTSQTIEIDWPLYNADVQAQGFPAPVQAAQQAMLAADGIVLVSPEYNYGPSGVLKNAIDWLSRMTPQPFAAKPIAIFGAAGSVLGSARAQYQLRQILVFLDGRPVNKPEVMIAQAQNRFADGKLTDEVAGKLLADLGASLALAVRHARAAANVK</sequence>
<keyword evidence="3" id="KW-1185">Reference proteome</keyword>
<dbReference type="Pfam" id="PF03358">
    <property type="entry name" value="FMN_red"/>
    <property type="match status" value="1"/>
</dbReference>
<name>A0A512NK00_9HYPH</name>
<dbReference type="GO" id="GO:0016491">
    <property type="term" value="F:oxidoreductase activity"/>
    <property type="evidence" value="ECO:0007669"/>
    <property type="project" value="InterPro"/>
</dbReference>
<accession>A0A512NK00</accession>
<dbReference type="Proteomes" id="UP000321058">
    <property type="component" value="Unassembled WGS sequence"/>
</dbReference>
<dbReference type="EMBL" id="BKAJ01000122">
    <property type="protein sequence ID" value="GEP59255.1"/>
    <property type="molecule type" value="Genomic_DNA"/>
</dbReference>
<dbReference type="AlphaFoldDB" id="A0A512NK00"/>
<evidence type="ECO:0000313" key="3">
    <source>
        <dbReference type="Proteomes" id="UP000321058"/>
    </source>
</evidence>
<dbReference type="RefSeq" id="WP_147154611.1">
    <property type="nucleotide sequence ID" value="NZ_BKAJ01000122.1"/>
</dbReference>
<reference evidence="2 3" key="1">
    <citation type="submission" date="2019-07" db="EMBL/GenBank/DDBJ databases">
        <title>Whole genome shotgun sequence of Reyranella soli NBRC 108950.</title>
        <authorList>
            <person name="Hosoyama A."/>
            <person name="Uohara A."/>
            <person name="Ohji S."/>
            <person name="Ichikawa N."/>
        </authorList>
    </citation>
    <scope>NUCLEOTIDE SEQUENCE [LARGE SCALE GENOMIC DNA]</scope>
    <source>
        <strain evidence="2 3">NBRC 108950</strain>
    </source>
</reference>
<dbReference type="PANTHER" id="PTHR30543:SF21">
    <property type="entry name" value="NAD(P)H-DEPENDENT FMN REDUCTASE LOT6"/>
    <property type="match status" value="1"/>
</dbReference>
<gene>
    <name evidence="2" type="ORF">RSO01_64210</name>
</gene>
<protein>
    <submittedName>
        <fullName evidence="2">NAD(P)H-dependent FMN reductase</fullName>
    </submittedName>
</protein>
<dbReference type="InterPro" id="IPR050712">
    <property type="entry name" value="NAD(P)H-dep_reductase"/>
</dbReference>
<comment type="caution">
    <text evidence="2">The sequence shown here is derived from an EMBL/GenBank/DDBJ whole genome shotgun (WGS) entry which is preliminary data.</text>
</comment>
<dbReference type="Gene3D" id="3.40.50.360">
    <property type="match status" value="1"/>
</dbReference>
<dbReference type="InterPro" id="IPR029039">
    <property type="entry name" value="Flavoprotein-like_sf"/>
</dbReference>
<feature type="domain" description="NADPH-dependent FMN reductase-like" evidence="1">
    <location>
        <begin position="5"/>
        <end position="150"/>
    </location>
</feature>